<feature type="transmembrane region" description="Helical" evidence="2">
    <location>
        <begin position="49"/>
        <end position="72"/>
    </location>
</feature>
<dbReference type="OrthoDB" id="3354175at2759"/>
<feature type="transmembrane region" description="Helical" evidence="2">
    <location>
        <begin position="20"/>
        <end position="37"/>
    </location>
</feature>
<feature type="transmembrane region" description="Helical" evidence="2">
    <location>
        <begin position="131"/>
        <end position="151"/>
    </location>
</feature>
<evidence type="ECO:0000313" key="3">
    <source>
        <dbReference type="EMBL" id="KIJ62334.1"/>
    </source>
</evidence>
<dbReference type="HOGENOM" id="CLU_044614_3_3_1"/>
<gene>
    <name evidence="3" type="ORF">HYDPIDRAFT_94801</name>
</gene>
<keyword evidence="4" id="KW-1185">Reference proteome</keyword>
<evidence type="ECO:0000256" key="1">
    <source>
        <dbReference type="SAM" id="MobiDB-lite"/>
    </source>
</evidence>
<proteinExistence type="predicted"/>
<protein>
    <submittedName>
        <fullName evidence="3">Uncharacterized protein</fullName>
    </submittedName>
</protein>
<feature type="transmembrane region" description="Helical" evidence="2">
    <location>
        <begin position="171"/>
        <end position="191"/>
    </location>
</feature>
<dbReference type="EMBL" id="KN839856">
    <property type="protein sequence ID" value="KIJ62334.1"/>
    <property type="molecule type" value="Genomic_DNA"/>
</dbReference>
<accession>A0A0C9V9G6</accession>
<feature type="region of interest" description="Disordered" evidence="1">
    <location>
        <begin position="311"/>
        <end position="336"/>
    </location>
</feature>
<keyword evidence="2" id="KW-1133">Transmembrane helix</keyword>
<name>A0A0C9V9G6_9AGAM</name>
<feature type="transmembrane region" description="Helical" evidence="2">
    <location>
        <begin position="211"/>
        <end position="233"/>
    </location>
</feature>
<feature type="transmembrane region" description="Helical" evidence="2">
    <location>
        <begin position="103"/>
        <end position="124"/>
    </location>
</feature>
<evidence type="ECO:0000313" key="4">
    <source>
        <dbReference type="Proteomes" id="UP000053820"/>
    </source>
</evidence>
<sequence length="336" mass="37275">MAHGIPLDKAAVVSTLLEALLYGFSLLMFGGTIWALSSRRTTGQINRKMFSVACSLLVFSTTHLVIDVIRVVDGLVTYRDTFPGGPVGFFSDVSQWTFVYKNYIYTAQTLIGDGVILYRCYAVWQSKRIMVLPLLLYCGVAVSGIGSPYTASQVSQNEVFAGSLGEWITSFYALTLSTNLLTTAILAYRIWHVDRKAANIRGRRNSQLRPILHVIVDAGVIYSFTLLAALVCFCTKSNGQFVVLDMVTPIISITFYMVIIRVGMTNRGSRGSTVYPLGYASNSLTRTDDRRTYERNRMQVHITTLTESKVDNLPPAHSLSESTDPGEDKIDEVEEV</sequence>
<keyword evidence="2" id="KW-0472">Membrane</keyword>
<feature type="transmembrane region" description="Helical" evidence="2">
    <location>
        <begin position="239"/>
        <end position="260"/>
    </location>
</feature>
<keyword evidence="2" id="KW-0812">Transmembrane</keyword>
<evidence type="ECO:0000256" key="2">
    <source>
        <dbReference type="SAM" id="Phobius"/>
    </source>
</evidence>
<dbReference type="Proteomes" id="UP000053820">
    <property type="component" value="Unassembled WGS sequence"/>
</dbReference>
<reference evidence="3 4" key="1">
    <citation type="submission" date="2014-04" db="EMBL/GenBank/DDBJ databases">
        <title>Evolutionary Origins and Diversification of the Mycorrhizal Mutualists.</title>
        <authorList>
            <consortium name="DOE Joint Genome Institute"/>
            <consortium name="Mycorrhizal Genomics Consortium"/>
            <person name="Kohler A."/>
            <person name="Kuo A."/>
            <person name="Nagy L.G."/>
            <person name="Floudas D."/>
            <person name="Copeland A."/>
            <person name="Barry K.W."/>
            <person name="Cichocki N."/>
            <person name="Veneault-Fourrey C."/>
            <person name="LaButti K."/>
            <person name="Lindquist E.A."/>
            <person name="Lipzen A."/>
            <person name="Lundell T."/>
            <person name="Morin E."/>
            <person name="Murat C."/>
            <person name="Riley R."/>
            <person name="Ohm R."/>
            <person name="Sun H."/>
            <person name="Tunlid A."/>
            <person name="Henrissat B."/>
            <person name="Grigoriev I.V."/>
            <person name="Hibbett D.S."/>
            <person name="Martin F."/>
        </authorList>
    </citation>
    <scope>NUCLEOTIDE SEQUENCE [LARGE SCALE GENOMIC DNA]</scope>
    <source>
        <strain evidence="3 4">MD-312</strain>
    </source>
</reference>
<dbReference type="AlphaFoldDB" id="A0A0C9V9G6"/>
<organism evidence="3 4">
    <name type="scientific">Hydnomerulius pinastri MD-312</name>
    <dbReference type="NCBI Taxonomy" id="994086"/>
    <lineage>
        <taxon>Eukaryota</taxon>
        <taxon>Fungi</taxon>
        <taxon>Dikarya</taxon>
        <taxon>Basidiomycota</taxon>
        <taxon>Agaricomycotina</taxon>
        <taxon>Agaricomycetes</taxon>
        <taxon>Agaricomycetidae</taxon>
        <taxon>Boletales</taxon>
        <taxon>Boletales incertae sedis</taxon>
        <taxon>Leucogyrophana</taxon>
    </lineage>
</organism>